<comment type="caution">
    <text evidence="7">The sequence shown here is derived from an EMBL/GenBank/DDBJ whole genome shotgun (WGS) entry which is preliminary data.</text>
</comment>
<comment type="subcellular location">
    <subcellularLocation>
        <location evidence="1">Membrane</location>
        <topology evidence="1">Multi-pass membrane protein</topology>
    </subcellularLocation>
</comment>
<gene>
    <name evidence="7" type="primary">gb12723</name>
    <name evidence="7" type="ORF">PR202_gb12723</name>
</gene>
<name>A0AAV5ENG7_ELECO</name>
<feature type="transmembrane region" description="Helical" evidence="6">
    <location>
        <begin position="30"/>
        <end position="55"/>
    </location>
</feature>
<dbReference type="GO" id="GO:0034755">
    <property type="term" value="P:iron ion transmembrane transport"/>
    <property type="evidence" value="ECO:0007669"/>
    <property type="project" value="TreeGrafter"/>
</dbReference>
<protein>
    <submittedName>
        <fullName evidence="7">Uncharacterized protein</fullName>
    </submittedName>
</protein>
<evidence type="ECO:0000256" key="2">
    <source>
        <dbReference type="ARBA" id="ARBA00009965"/>
    </source>
</evidence>
<keyword evidence="8" id="KW-1185">Reference proteome</keyword>
<dbReference type="GO" id="GO:0005384">
    <property type="term" value="F:manganese ion transmembrane transporter activity"/>
    <property type="evidence" value="ECO:0007669"/>
    <property type="project" value="TreeGrafter"/>
</dbReference>
<evidence type="ECO:0000256" key="1">
    <source>
        <dbReference type="ARBA" id="ARBA00004141"/>
    </source>
</evidence>
<feature type="transmembrane region" description="Helical" evidence="6">
    <location>
        <begin position="120"/>
        <end position="140"/>
    </location>
</feature>
<dbReference type="AlphaFoldDB" id="A0AAV5ENG7"/>
<evidence type="ECO:0000313" key="8">
    <source>
        <dbReference type="Proteomes" id="UP001054889"/>
    </source>
</evidence>
<keyword evidence="4 6" id="KW-1133">Transmembrane helix</keyword>
<dbReference type="EMBL" id="BQKI01000077">
    <property type="protein sequence ID" value="GJN24944.1"/>
    <property type="molecule type" value="Genomic_DNA"/>
</dbReference>
<evidence type="ECO:0000256" key="6">
    <source>
        <dbReference type="SAM" id="Phobius"/>
    </source>
</evidence>
<organism evidence="7 8">
    <name type="scientific">Eleusine coracana subsp. coracana</name>
    <dbReference type="NCBI Taxonomy" id="191504"/>
    <lineage>
        <taxon>Eukaryota</taxon>
        <taxon>Viridiplantae</taxon>
        <taxon>Streptophyta</taxon>
        <taxon>Embryophyta</taxon>
        <taxon>Tracheophyta</taxon>
        <taxon>Spermatophyta</taxon>
        <taxon>Magnoliopsida</taxon>
        <taxon>Liliopsida</taxon>
        <taxon>Poales</taxon>
        <taxon>Poaceae</taxon>
        <taxon>PACMAD clade</taxon>
        <taxon>Chloridoideae</taxon>
        <taxon>Cynodonteae</taxon>
        <taxon>Eleusininae</taxon>
        <taxon>Eleusine</taxon>
    </lineage>
</organism>
<sequence length="201" mass="21943">MDPSPGRVELVDIEALDGSRGGDGPSSVKLLWVILIGLIFALVIQSLSANLGVVTGRHLAELCKSEYPVWVRICLWLMAELAVIAADIPEELLIGTIYSYILPWYFQGTHPRQFFLFESGIALFVALLINICIVSVSGTVCSSSNLSPNDSAKCSDLSLDSSSFLLKVQCSGVWRGTLGFRTELDHHWNLCRAIHYAGTSV</sequence>
<keyword evidence="5 6" id="KW-0472">Membrane</keyword>
<dbReference type="GO" id="GO:0015086">
    <property type="term" value="F:cadmium ion transmembrane transporter activity"/>
    <property type="evidence" value="ECO:0007669"/>
    <property type="project" value="TreeGrafter"/>
</dbReference>
<dbReference type="PANTHER" id="PTHR11706">
    <property type="entry name" value="SOLUTE CARRIER PROTEIN FAMILY 11 MEMBER"/>
    <property type="match status" value="1"/>
</dbReference>
<dbReference type="Pfam" id="PF01566">
    <property type="entry name" value="Nramp"/>
    <property type="match status" value="1"/>
</dbReference>
<feature type="transmembrane region" description="Helical" evidence="6">
    <location>
        <begin position="67"/>
        <end position="86"/>
    </location>
</feature>
<dbReference type="GO" id="GO:0005886">
    <property type="term" value="C:plasma membrane"/>
    <property type="evidence" value="ECO:0007669"/>
    <property type="project" value="TreeGrafter"/>
</dbReference>
<evidence type="ECO:0000256" key="5">
    <source>
        <dbReference type="ARBA" id="ARBA00023136"/>
    </source>
</evidence>
<evidence type="ECO:0000313" key="7">
    <source>
        <dbReference type="EMBL" id="GJN24944.1"/>
    </source>
</evidence>
<dbReference type="PANTHER" id="PTHR11706:SF41">
    <property type="entry name" value="METAL TRANSPORTER NRAMP1"/>
    <property type="match status" value="1"/>
</dbReference>
<dbReference type="Proteomes" id="UP001054889">
    <property type="component" value="Unassembled WGS sequence"/>
</dbReference>
<keyword evidence="3 6" id="KW-0812">Transmembrane</keyword>
<reference evidence="7" key="1">
    <citation type="journal article" date="2018" name="DNA Res.">
        <title>Multiple hybrid de novo genome assembly of finger millet, an orphan allotetraploid crop.</title>
        <authorList>
            <person name="Hatakeyama M."/>
            <person name="Aluri S."/>
            <person name="Balachadran M.T."/>
            <person name="Sivarajan S.R."/>
            <person name="Patrignani A."/>
            <person name="Gruter S."/>
            <person name="Poveda L."/>
            <person name="Shimizu-Inatsugi R."/>
            <person name="Baeten J."/>
            <person name="Francoijs K.J."/>
            <person name="Nataraja K.N."/>
            <person name="Reddy Y.A.N."/>
            <person name="Phadnis S."/>
            <person name="Ravikumar R.L."/>
            <person name="Schlapbach R."/>
            <person name="Sreeman S.M."/>
            <person name="Shimizu K.K."/>
        </authorList>
    </citation>
    <scope>NUCLEOTIDE SEQUENCE</scope>
</reference>
<proteinExistence type="inferred from homology"/>
<comment type="similarity">
    <text evidence="2">Belongs to the NRAMP (TC 2.A.55) family.</text>
</comment>
<evidence type="ECO:0000256" key="4">
    <source>
        <dbReference type="ARBA" id="ARBA00022989"/>
    </source>
</evidence>
<reference evidence="7" key="2">
    <citation type="submission" date="2021-12" db="EMBL/GenBank/DDBJ databases">
        <title>Resequencing data analysis of finger millet.</title>
        <authorList>
            <person name="Hatakeyama M."/>
            <person name="Aluri S."/>
            <person name="Balachadran M.T."/>
            <person name="Sivarajan S.R."/>
            <person name="Poveda L."/>
            <person name="Shimizu-Inatsugi R."/>
            <person name="Schlapbach R."/>
            <person name="Sreeman S.M."/>
            <person name="Shimizu K.K."/>
        </authorList>
    </citation>
    <scope>NUCLEOTIDE SEQUENCE</scope>
</reference>
<accession>A0AAV5ENG7</accession>
<dbReference type="InterPro" id="IPR001046">
    <property type="entry name" value="NRAMP_fam"/>
</dbReference>
<evidence type="ECO:0000256" key="3">
    <source>
        <dbReference type="ARBA" id="ARBA00022692"/>
    </source>
</evidence>